<dbReference type="AlphaFoldDB" id="A0AA43QVX6"/>
<feature type="region of interest" description="Disordered" evidence="1">
    <location>
        <begin position="67"/>
        <end position="91"/>
    </location>
</feature>
<protein>
    <submittedName>
        <fullName evidence="2">Uncharacterized protein</fullName>
    </submittedName>
</protein>
<evidence type="ECO:0000313" key="2">
    <source>
        <dbReference type="EMBL" id="MDI1493573.1"/>
    </source>
</evidence>
<name>A0AA43QVX6_9LECA</name>
<gene>
    <name evidence="2" type="ORF">OHK93_005364</name>
</gene>
<keyword evidence="3" id="KW-1185">Reference proteome</keyword>
<accession>A0AA43QVX6</accession>
<reference evidence="2" key="1">
    <citation type="journal article" date="2023" name="Genome Biol. Evol.">
        <title>First Whole Genome Sequence and Flow Cytometry Genome Size Data for the Lichen-Forming Fungus Ramalina farinacea (Ascomycota).</title>
        <authorList>
            <person name="Llewellyn T."/>
            <person name="Mian S."/>
            <person name="Hill R."/>
            <person name="Leitch I.J."/>
            <person name="Gaya E."/>
        </authorList>
    </citation>
    <scope>NUCLEOTIDE SEQUENCE</scope>
    <source>
        <strain evidence="2">LIQ254RAFAR</strain>
    </source>
</reference>
<evidence type="ECO:0000313" key="3">
    <source>
        <dbReference type="Proteomes" id="UP001161017"/>
    </source>
</evidence>
<sequence>MAAVFKQIFKVDTSDSGTVSKVSDIVTNALTPTRPGAFSVIAGMTPAASLEVSDVRIYCDNDEAGAGKRWQLMPDPPGAGKKPKNSERPFDKQRWWDPINRIYQIRGSRGAQSSDGITGVTYRFRASDAAGQNPDRETITVGILVSKPLQMTDAVGGQIGDSGLKVNLRLLGSMDDKLDLTLVNIESFGNIISATLFHEVNHATDLDFS</sequence>
<evidence type="ECO:0000256" key="1">
    <source>
        <dbReference type="SAM" id="MobiDB-lite"/>
    </source>
</evidence>
<proteinExistence type="predicted"/>
<organism evidence="2 3">
    <name type="scientific">Ramalina farinacea</name>
    <dbReference type="NCBI Taxonomy" id="258253"/>
    <lineage>
        <taxon>Eukaryota</taxon>
        <taxon>Fungi</taxon>
        <taxon>Dikarya</taxon>
        <taxon>Ascomycota</taxon>
        <taxon>Pezizomycotina</taxon>
        <taxon>Lecanoromycetes</taxon>
        <taxon>OSLEUM clade</taxon>
        <taxon>Lecanoromycetidae</taxon>
        <taxon>Lecanorales</taxon>
        <taxon>Lecanorineae</taxon>
        <taxon>Ramalinaceae</taxon>
        <taxon>Ramalina</taxon>
    </lineage>
</organism>
<dbReference type="EMBL" id="JAPUFD010000029">
    <property type="protein sequence ID" value="MDI1493573.1"/>
    <property type="molecule type" value="Genomic_DNA"/>
</dbReference>
<dbReference type="Proteomes" id="UP001161017">
    <property type="component" value="Unassembled WGS sequence"/>
</dbReference>
<comment type="caution">
    <text evidence="2">The sequence shown here is derived from an EMBL/GenBank/DDBJ whole genome shotgun (WGS) entry which is preliminary data.</text>
</comment>